<dbReference type="Proteomes" id="UP000176944">
    <property type="component" value="Chromosome"/>
</dbReference>
<dbReference type="EMBL" id="CP017708">
    <property type="protein sequence ID" value="WAN70058.1"/>
    <property type="molecule type" value="Genomic_DNA"/>
</dbReference>
<sequence>MPTRQDQRLAVGHAKLRKRSQSVAHQVVGWANTKRKAISSSIMSICPPYFISAYAIALTADG</sequence>
<name>A0A9Q9SUU7_MOOP1</name>
<reference evidence="1" key="2">
    <citation type="submission" date="2022-10" db="EMBL/GenBank/DDBJ databases">
        <authorList>
            <person name="Ngo T.-E."/>
        </authorList>
    </citation>
    <scope>NUCLEOTIDE SEQUENCE</scope>
    <source>
        <strain evidence="1">JHB</strain>
    </source>
</reference>
<dbReference type="AlphaFoldDB" id="A0A9Q9SUU7"/>
<protein>
    <submittedName>
        <fullName evidence="1">Uncharacterized protein</fullName>
    </submittedName>
</protein>
<evidence type="ECO:0000313" key="1">
    <source>
        <dbReference type="EMBL" id="WAN70058.1"/>
    </source>
</evidence>
<accession>A0A9Q9SUU7</accession>
<gene>
    <name evidence="1" type="ORF">BJP36_39015</name>
</gene>
<reference evidence="1" key="1">
    <citation type="journal article" date="2017" name="Proc. Natl. Acad. Sci. U.S.A.">
        <title>Comparative genomics uncovers the prolific and distinctive metabolic potential of the cyanobacterial genus Moorea.</title>
        <authorList>
            <person name="Leao T."/>
            <person name="Castelao G."/>
            <person name="Korobeynikov A."/>
            <person name="Monroe E.A."/>
            <person name="Podell S."/>
            <person name="Glukhov E."/>
            <person name="Allen E.E."/>
            <person name="Gerwick W.H."/>
            <person name="Gerwick L."/>
        </authorList>
    </citation>
    <scope>NUCLEOTIDE SEQUENCE</scope>
    <source>
        <strain evidence="1">JHB</strain>
    </source>
</reference>
<organism evidence="1">
    <name type="scientific">Moorena producens (strain JHB)</name>
    <dbReference type="NCBI Taxonomy" id="1454205"/>
    <lineage>
        <taxon>Bacteria</taxon>
        <taxon>Bacillati</taxon>
        <taxon>Cyanobacteriota</taxon>
        <taxon>Cyanophyceae</taxon>
        <taxon>Coleofasciculales</taxon>
        <taxon>Coleofasciculaceae</taxon>
        <taxon>Moorena</taxon>
    </lineage>
</organism>
<proteinExistence type="predicted"/>